<keyword evidence="2" id="KW-0547">Nucleotide-binding</keyword>
<organism evidence="6 7">
    <name type="scientific">Cladosporium halotolerans</name>
    <dbReference type="NCBI Taxonomy" id="1052096"/>
    <lineage>
        <taxon>Eukaryota</taxon>
        <taxon>Fungi</taxon>
        <taxon>Dikarya</taxon>
        <taxon>Ascomycota</taxon>
        <taxon>Pezizomycotina</taxon>
        <taxon>Dothideomycetes</taxon>
        <taxon>Dothideomycetidae</taxon>
        <taxon>Cladosporiales</taxon>
        <taxon>Cladosporiaceae</taxon>
        <taxon>Cladosporium</taxon>
    </lineage>
</organism>
<keyword evidence="3" id="KW-0067">ATP-binding</keyword>
<dbReference type="SUPFAM" id="SSF100950">
    <property type="entry name" value="NagB/RpiA/CoA transferase-like"/>
    <property type="match status" value="1"/>
</dbReference>
<dbReference type="GeneID" id="96006826"/>
<dbReference type="InterPro" id="IPR024185">
    <property type="entry name" value="FTHF_cligase-like_sf"/>
</dbReference>
<gene>
    <name evidence="6" type="ORF">WHR41_05383</name>
</gene>
<reference evidence="6 7" key="1">
    <citation type="journal article" date="2020" name="Microbiol. Resour. Announc.">
        <title>Draft Genome Sequence of a Cladosporium Species Isolated from the Mesophotic Ascidian Didemnum maculosum.</title>
        <authorList>
            <person name="Gioti A."/>
            <person name="Siaperas R."/>
            <person name="Nikolaivits E."/>
            <person name="Le Goff G."/>
            <person name="Ouazzani J."/>
            <person name="Kotoulas G."/>
            <person name="Topakas E."/>
        </authorList>
    </citation>
    <scope>NUCLEOTIDE SEQUENCE [LARGE SCALE GENOMIC DNA]</scope>
    <source>
        <strain evidence="6 7">TM138-S3</strain>
    </source>
</reference>
<dbReference type="Gene3D" id="3.40.50.10420">
    <property type="entry name" value="NagB/RpiA/CoA transferase-like"/>
    <property type="match status" value="1"/>
</dbReference>
<dbReference type="GO" id="GO:0035999">
    <property type="term" value="P:tetrahydrofolate interconversion"/>
    <property type="evidence" value="ECO:0007669"/>
    <property type="project" value="TreeGrafter"/>
</dbReference>
<dbReference type="GO" id="GO:0005524">
    <property type="term" value="F:ATP binding"/>
    <property type="evidence" value="ECO:0007669"/>
    <property type="project" value="UniProtKB-KW"/>
</dbReference>
<name>A0AB34KMZ2_9PEZI</name>
<dbReference type="RefSeq" id="XP_069229454.1">
    <property type="nucleotide sequence ID" value="XM_069373988.1"/>
</dbReference>
<dbReference type="GO" id="GO:0030272">
    <property type="term" value="F:5-formyltetrahydrofolate cyclo-ligase activity"/>
    <property type="evidence" value="ECO:0007669"/>
    <property type="project" value="UniProtKB-EC"/>
</dbReference>
<evidence type="ECO:0000256" key="2">
    <source>
        <dbReference type="ARBA" id="ARBA00022741"/>
    </source>
</evidence>
<keyword evidence="7" id="KW-1185">Reference proteome</keyword>
<evidence type="ECO:0000256" key="4">
    <source>
        <dbReference type="ARBA" id="ARBA00036539"/>
    </source>
</evidence>
<evidence type="ECO:0000256" key="1">
    <source>
        <dbReference type="ARBA" id="ARBA00010638"/>
    </source>
</evidence>
<dbReference type="PANTHER" id="PTHR23407:SF1">
    <property type="entry name" value="5-FORMYLTETRAHYDROFOLATE CYCLO-LIGASE"/>
    <property type="match status" value="1"/>
</dbReference>
<dbReference type="InterPro" id="IPR002698">
    <property type="entry name" value="FTHF_cligase"/>
</dbReference>
<proteinExistence type="inferred from homology"/>
<comment type="caution">
    <text evidence="6">The sequence shown here is derived from an EMBL/GenBank/DDBJ whole genome shotgun (WGS) entry which is preliminary data.</text>
</comment>
<evidence type="ECO:0000256" key="3">
    <source>
        <dbReference type="ARBA" id="ARBA00022840"/>
    </source>
</evidence>
<dbReference type="GO" id="GO:0009396">
    <property type="term" value="P:folic acid-containing compound biosynthetic process"/>
    <property type="evidence" value="ECO:0007669"/>
    <property type="project" value="TreeGrafter"/>
</dbReference>
<evidence type="ECO:0000313" key="7">
    <source>
        <dbReference type="Proteomes" id="UP000803884"/>
    </source>
</evidence>
<accession>A0AB34KMZ2</accession>
<dbReference type="Pfam" id="PF01812">
    <property type="entry name" value="5-FTHF_cyc-lig"/>
    <property type="match status" value="1"/>
</dbReference>
<comment type="catalytic activity">
    <reaction evidence="4">
        <text>(6S)-5-formyl-5,6,7,8-tetrahydrofolate + ATP = (6R)-5,10-methenyltetrahydrofolate + ADP + phosphate</text>
        <dbReference type="Rhea" id="RHEA:10488"/>
        <dbReference type="ChEBI" id="CHEBI:30616"/>
        <dbReference type="ChEBI" id="CHEBI:43474"/>
        <dbReference type="ChEBI" id="CHEBI:57455"/>
        <dbReference type="ChEBI" id="CHEBI:57457"/>
        <dbReference type="ChEBI" id="CHEBI:456216"/>
        <dbReference type="EC" id="6.3.3.2"/>
    </reaction>
</comment>
<dbReference type="AlphaFoldDB" id="A0AB34KMZ2"/>
<dbReference type="PANTHER" id="PTHR23407">
    <property type="entry name" value="ATPASE INHIBITOR/5-FORMYLTETRAHYDROFOLATE CYCLO-LIGASE"/>
    <property type="match status" value="1"/>
</dbReference>
<evidence type="ECO:0000313" key="6">
    <source>
        <dbReference type="EMBL" id="KAL1586349.1"/>
    </source>
</evidence>
<protein>
    <recommendedName>
        <fullName evidence="5">5-formyltetrahydrofolate cyclo-ligase</fullName>
        <ecNumber evidence="5">6.3.3.2</ecNumber>
    </recommendedName>
</protein>
<dbReference type="GO" id="GO:0005739">
    <property type="term" value="C:mitochondrion"/>
    <property type="evidence" value="ECO:0007669"/>
    <property type="project" value="TreeGrafter"/>
</dbReference>
<comment type="similarity">
    <text evidence="1">Belongs to the 5-formyltetrahydrofolate cyclo-ligase family.</text>
</comment>
<sequence>MSSRAQHISRISFPSLFSNHIPPTGHDKILVSSSQLRAMSAEAQAAKKALRKDIKARLSSLDPSEIATQSQQAQNVILNLDAYKRARSLSIYLSMPAAEAQTDVLVMDALSEGKKVFVPFLYTPAGSSTTSGKKRKVMDLLRLRSVEEYEGLERDAWGIPSLGLEGVDERENAMGGKGLTLANDFDPESGRKDGNLDLVVVPAVAFDAQMNRLGHGAGFYDAFFTRFCQNGKRPKPYLVGLCLAEQILGQEHELPTADWDWRVDAVAAGHGKLLT</sequence>
<dbReference type="EMBL" id="JAAQHG020000015">
    <property type="protein sequence ID" value="KAL1586349.1"/>
    <property type="molecule type" value="Genomic_DNA"/>
</dbReference>
<evidence type="ECO:0000256" key="5">
    <source>
        <dbReference type="ARBA" id="ARBA00038966"/>
    </source>
</evidence>
<dbReference type="Proteomes" id="UP000803884">
    <property type="component" value="Unassembled WGS sequence"/>
</dbReference>
<dbReference type="InterPro" id="IPR037171">
    <property type="entry name" value="NagB/RpiA_transferase-like"/>
</dbReference>
<dbReference type="EC" id="6.3.3.2" evidence="5"/>